<dbReference type="InterPro" id="IPR045052">
    <property type="entry name" value="Copine"/>
</dbReference>
<reference evidence="3" key="1">
    <citation type="submission" date="2017-02" db="UniProtKB">
        <authorList>
            <consortium name="WormBaseParasite"/>
        </authorList>
    </citation>
    <scope>IDENTIFICATION</scope>
</reference>
<name>A0A0R3T1S2_RODNA</name>
<keyword evidence="2" id="KW-1185">Reference proteome</keyword>
<evidence type="ECO:0000313" key="2">
    <source>
        <dbReference type="Proteomes" id="UP000278807"/>
    </source>
</evidence>
<dbReference type="AlphaFoldDB" id="A0A0R3T1S2"/>
<protein>
    <submittedName>
        <fullName evidence="3">C2 domain-containing protein</fullName>
    </submittedName>
</protein>
<dbReference type="GO" id="GO:0005886">
    <property type="term" value="C:plasma membrane"/>
    <property type="evidence" value="ECO:0007669"/>
    <property type="project" value="TreeGrafter"/>
</dbReference>
<dbReference type="WBParaSite" id="HNAJ_0000083901-mRNA-1">
    <property type="protein sequence ID" value="HNAJ_0000083901-mRNA-1"/>
    <property type="gene ID" value="HNAJ_0000083901"/>
</dbReference>
<dbReference type="OrthoDB" id="5855668at2759"/>
<dbReference type="EMBL" id="UZAE01000266">
    <property type="protein sequence ID" value="VDN96698.1"/>
    <property type="molecule type" value="Genomic_DNA"/>
</dbReference>
<reference evidence="1 2" key="2">
    <citation type="submission" date="2018-11" db="EMBL/GenBank/DDBJ databases">
        <authorList>
            <consortium name="Pathogen Informatics"/>
        </authorList>
    </citation>
    <scope>NUCLEOTIDE SEQUENCE [LARGE SCALE GENOMIC DNA]</scope>
</reference>
<dbReference type="Proteomes" id="UP000278807">
    <property type="component" value="Unassembled WGS sequence"/>
</dbReference>
<dbReference type="PANTHER" id="PTHR10857:SF106">
    <property type="entry name" value="C2 DOMAIN-CONTAINING PROTEIN"/>
    <property type="match status" value="1"/>
</dbReference>
<organism evidence="3">
    <name type="scientific">Rodentolepis nana</name>
    <name type="common">Dwarf tapeworm</name>
    <name type="synonym">Hymenolepis nana</name>
    <dbReference type="NCBI Taxonomy" id="102285"/>
    <lineage>
        <taxon>Eukaryota</taxon>
        <taxon>Metazoa</taxon>
        <taxon>Spiralia</taxon>
        <taxon>Lophotrochozoa</taxon>
        <taxon>Platyhelminthes</taxon>
        <taxon>Cestoda</taxon>
        <taxon>Eucestoda</taxon>
        <taxon>Cyclophyllidea</taxon>
        <taxon>Hymenolepididae</taxon>
        <taxon>Rodentolepis</taxon>
    </lineage>
</organism>
<proteinExistence type="predicted"/>
<dbReference type="STRING" id="102285.A0A0R3T1S2"/>
<sequence length="262" mass="29385">MQSFETELQPVSSFIQFRSYMSIDYIFEEKQTILVELYQCSKGNKMDSSLLGSTEILVGRTIHSGGEEEVPLRIPQGATGESEPFNGSMILCIREEPSIKQNIVLKMQGVGLDKKDMFGKSDPYIIILRRNERGKDTVDPDIDDVIGEFITTARFLLTCTNEGRNFELINRSKFRRKKVYSNSGVVNVKVSISSNACSFLDYILSGTSINVIVGIDLSNQIHQSNSPMRFTEAISIARSAAVNNEYIIAIQAVVEILQVYDR</sequence>
<gene>
    <name evidence="1" type="ORF">HNAJ_LOCUS839</name>
</gene>
<dbReference type="GO" id="GO:0005544">
    <property type="term" value="F:calcium-dependent phospholipid binding"/>
    <property type="evidence" value="ECO:0007669"/>
    <property type="project" value="InterPro"/>
</dbReference>
<evidence type="ECO:0000313" key="1">
    <source>
        <dbReference type="EMBL" id="VDN96698.1"/>
    </source>
</evidence>
<accession>A0A0R3T1S2</accession>
<evidence type="ECO:0000313" key="3">
    <source>
        <dbReference type="WBParaSite" id="HNAJ_0000083901-mRNA-1"/>
    </source>
</evidence>
<dbReference type="GO" id="GO:0071277">
    <property type="term" value="P:cellular response to calcium ion"/>
    <property type="evidence" value="ECO:0007669"/>
    <property type="project" value="TreeGrafter"/>
</dbReference>
<dbReference type="PANTHER" id="PTHR10857">
    <property type="entry name" value="COPINE"/>
    <property type="match status" value="1"/>
</dbReference>